<keyword evidence="1" id="KW-0175">Coiled coil</keyword>
<dbReference type="Proteomes" id="UP000034329">
    <property type="component" value="Unassembled WGS sequence"/>
</dbReference>
<evidence type="ECO:0000256" key="1">
    <source>
        <dbReference type="SAM" id="Coils"/>
    </source>
</evidence>
<name>A0A0G1QLX1_9BACT</name>
<evidence type="ECO:0000313" key="4">
    <source>
        <dbReference type="Proteomes" id="UP000034329"/>
    </source>
</evidence>
<accession>A0A0G1QLX1</accession>
<dbReference type="AlphaFoldDB" id="A0A0G1QLX1"/>
<feature type="coiled-coil region" evidence="1">
    <location>
        <begin position="33"/>
        <end position="60"/>
    </location>
</feature>
<gene>
    <name evidence="3" type="ORF">UX13_C0035G0007</name>
</gene>
<protein>
    <submittedName>
        <fullName evidence="3">Uncharacterized protein</fullName>
    </submittedName>
</protein>
<dbReference type="EMBL" id="LCLA01000035">
    <property type="protein sequence ID" value="KKU09630.1"/>
    <property type="molecule type" value="Genomic_DNA"/>
</dbReference>
<evidence type="ECO:0000313" key="3">
    <source>
        <dbReference type="EMBL" id="KKU09630.1"/>
    </source>
</evidence>
<proteinExistence type="predicted"/>
<comment type="caution">
    <text evidence="3">The sequence shown here is derived from an EMBL/GenBank/DDBJ whole genome shotgun (WGS) entry which is preliminary data.</text>
</comment>
<sequence length="65" mass="7695">MAKRPKGQIPYESEHPERPWMPDIPGHQQKRGITVTGKEKERLKRQIRELSREIVELKPEPGRLK</sequence>
<feature type="region of interest" description="Disordered" evidence="2">
    <location>
        <begin position="1"/>
        <end position="31"/>
    </location>
</feature>
<evidence type="ECO:0000256" key="2">
    <source>
        <dbReference type="SAM" id="MobiDB-lite"/>
    </source>
</evidence>
<organism evidence="3 4">
    <name type="scientific">Candidatus Woesebacteria bacterium GW2011_GWB1_45_5</name>
    <dbReference type="NCBI Taxonomy" id="1618581"/>
    <lineage>
        <taxon>Bacteria</taxon>
        <taxon>Candidatus Woeseibacteriota</taxon>
    </lineage>
</organism>
<reference evidence="3 4" key="1">
    <citation type="journal article" date="2015" name="Nature">
        <title>rRNA introns, odd ribosomes, and small enigmatic genomes across a large radiation of phyla.</title>
        <authorList>
            <person name="Brown C.T."/>
            <person name="Hug L.A."/>
            <person name="Thomas B.C."/>
            <person name="Sharon I."/>
            <person name="Castelle C.J."/>
            <person name="Singh A."/>
            <person name="Wilkins M.J."/>
            <person name="Williams K.H."/>
            <person name="Banfield J.F."/>
        </authorList>
    </citation>
    <scope>NUCLEOTIDE SEQUENCE [LARGE SCALE GENOMIC DNA]</scope>
</reference>